<keyword evidence="16" id="KW-1185">Reference proteome</keyword>
<dbReference type="CDD" id="cd08599">
    <property type="entry name" value="PI-PLCc_plant"/>
    <property type="match status" value="1"/>
</dbReference>
<dbReference type="Pfam" id="PF00168">
    <property type="entry name" value="C2"/>
    <property type="match status" value="1"/>
</dbReference>
<evidence type="ECO:0000259" key="13">
    <source>
        <dbReference type="PROSITE" id="PS50004"/>
    </source>
</evidence>
<dbReference type="Pfam" id="PF09279">
    <property type="entry name" value="EF-hand_like"/>
    <property type="match status" value="1"/>
</dbReference>
<dbReference type="Pfam" id="PF00388">
    <property type="entry name" value="PI-PLC-X"/>
    <property type="match status" value="1"/>
</dbReference>
<dbReference type="InterPro" id="IPR035892">
    <property type="entry name" value="C2_domain_sf"/>
</dbReference>
<evidence type="ECO:0000256" key="1">
    <source>
        <dbReference type="ARBA" id="ARBA00001195"/>
    </source>
</evidence>
<dbReference type="SMART" id="SM00149">
    <property type="entry name" value="PLCYc"/>
    <property type="match status" value="1"/>
</dbReference>
<dbReference type="Pfam" id="PF00387">
    <property type="entry name" value="PI-PLC-Y"/>
    <property type="match status" value="1"/>
</dbReference>
<keyword evidence="7 11" id="KW-0442">Lipid degradation</keyword>
<evidence type="ECO:0000256" key="2">
    <source>
        <dbReference type="ARBA" id="ARBA00001913"/>
    </source>
</evidence>
<feature type="domain" description="PI-PLC Y-box" evidence="14">
    <location>
        <begin position="350"/>
        <end position="436"/>
    </location>
</feature>
<feature type="domain" description="C2" evidence="13">
    <location>
        <begin position="437"/>
        <end position="567"/>
    </location>
</feature>
<gene>
    <name evidence="15" type="ORF">Fmac_031004</name>
</gene>
<protein>
    <recommendedName>
        <fullName evidence="4 11">Phosphoinositide phospholipase C</fullName>
        <ecNumber evidence="4 11">3.1.4.11</ecNumber>
    </recommendedName>
</protein>
<evidence type="ECO:0000256" key="9">
    <source>
        <dbReference type="ARBA" id="ARBA00023136"/>
    </source>
</evidence>
<comment type="catalytic activity">
    <reaction evidence="1 11">
        <text>a 1,2-diacyl-sn-glycero-3-phospho-(1D-myo-inositol-4,5-bisphosphate) + H2O = 1D-myo-inositol 1,4,5-trisphosphate + a 1,2-diacyl-sn-glycerol + H(+)</text>
        <dbReference type="Rhea" id="RHEA:33179"/>
        <dbReference type="ChEBI" id="CHEBI:15377"/>
        <dbReference type="ChEBI" id="CHEBI:15378"/>
        <dbReference type="ChEBI" id="CHEBI:17815"/>
        <dbReference type="ChEBI" id="CHEBI:58456"/>
        <dbReference type="ChEBI" id="CHEBI:203600"/>
        <dbReference type="EC" id="3.1.4.11"/>
    </reaction>
</comment>
<dbReference type="Gene3D" id="1.10.238.10">
    <property type="entry name" value="EF-hand"/>
    <property type="match status" value="1"/>
</dbReference>
<keyword evidence="8 11" id="KW-0443">Lipid metabolism</keyword>
<dbReference type="PRINTS" id="PR00390">
    <property type="entry name" value="PHPHLIPASEC"/>
</dbReference>
<dbReference type="PANTHER" id="PTHR10336:SF101">
    <property type="entry name" value="PHOSPHOINOSITIDE PHOSPHOLIPASE C 6"/>
    <property type="match status" value="1"/>
</dbReference>
<evidence type="ECO:0000256" key="6">
    <source>
        <dbReference type="ARBA" id="ARBA00022801"/>
    </source>
</evidence>
<reference evidence="15 16" key="1">
    <citation type="submission" date="2024-08" db="EMBL/GenBank/DDBJ databases">
        <title>Insights into the chromosomal genome structure of Flemingia macrophylla.</title>
        <authorList>
            <person name="Ding Y."/>
            <person name="Zhao Y."/>
            <person name="Bi W."/>
            <person name="Wu M."/>
            <person name="Zhao G."/>
            <person name="Gong Y."/>
            <person name="Li W."/>
            <person name="Zhang P."/>
        </authorList>
    </citation>
    <scope>NUCLEOTIDE SEQUENCE [LARGE SCALE GENOMIC DNA]</scope>
    <source>
        <strain evidence="15">DYQJB</strain>
        <tissue evidence="15">Leaf</tissue>
    </source>
</reference>
<organism evidence="15 16">
    <name type="scientific">Flemingia macrophylla</name>
    <dbReference type="NCBI Taxonomy" id="520843"/>
    <lineage>
        <taxon>Eukaryota</taxon>
        <taxon>Viridiplantae</taxon>
        <taxon>Streptophyta</taxon>
        <taxon>Embryophyta</taxon>
        <taxon>Tracheophyta</taxon>
        <taxon>Spermatophyta</taxon>
        <taxon>Magnoliopsida</taxon>
        <taxon>eudicotyledons</taxon>
        <taxon>Gunneridae</taxon>
        <taxon>Pentapetalae</taxon>
        <taxon>rosids</taxon>
        <taxon>fabids</taxon>
        <taxon>Fabales</taxon>
        <taxon>Fabaceae</taxon>
        <taxon>Papilionoideae</taxon>
        <taxon>50 kb inversion clade</taxon>
        <taxon>NPAAA clade</taxon>
        <taxon>indigoferoid/millettioid clade</taxon>
        <taxon>Phaseoleae</taxon>
        <taxon>Flemingia</taxon>
    </lineage>
</organism>
<feature type="compositionally biased region" description="Basic and acidic residues" evidence="12">
    <location>
        <begin position="262"/>
        <end position="277"/>
    </location>
</feature>
<keyword evidence="9" id="KW-0472">Membrane</keyword>
<dbReference type="PROSITE" id="PS50007">
    <property type="entry name" value="PIPLC_X_DOMAIN"/>
    <property type="match status" value="1"/>
</dbReference>
<dbReference type="InterPro" id="IPR017946">
    <property type="entry name" value="PLC-like_Pdiesterase_TIM-brl"/>
</dbReference>
<dbReference type="EC" id="3.1.4.11" evidence="4 11"/>
<keyword evidence="6 11" id="KW-0378">Hydrolase</keyword>
<dbReference type="SMART" id="SM00239">
    <property type="entry name" value="C2"/>
    <property type="match status" value="1"/>
</dbReference>
<dbReference type="Gene3D" id="2.60.40.150">
    <property type="entry name" value="C2 domain"/>
    <property type="match status" value="1"/>
</dbReference>
<name>A0ABD1L0V0_9FABA</name>
<dbReference type="InterPro" id="IPR001192">
    <property type="entry name" value="PI-PLC_fam"/>
</dbReference>
<dbReference type="InterPro" id="IPR001711">
    <property type="entry name" value="PLipase_C_Pinositol-sp_Y"/>
</dbReference>
<evidence type="ECO:0000256" key="11">
    <source>
        <dbReference type="RuleBase" id="RU361133"/>
    </source>
</evidence>
<dbReference type="Proteomes" id="UP001603857">
    <property type="component" value="Unassembled WGS sequence"/>
</dbReference>
<evidence type="ECO:0000256" key="4">
    <source>
        <dbReference type="ARBA" id="ARBA00012368"/>
    </source>
</evidence>
<dbReference type="SUPFAM" id="SSF49562">
    <property type="entry name" value="C2 domain (Calcium/lipid-binding domain, CaLB)"/>
    <property type="match status" value="1"/>
</dbReference>
<dbReference type="InterPro" id="IPR000008">
    <property type="entry name" value="C2_dom"/>
</dbReference>
<proteinExistence type="predicted"/>
<dbReference type="GO" id="GO:0016042">
    <property type="term" value="P:lipid catabolic process"/>
    <property type="evidence" value="ECO:0007669"/>
    <property type="project" value="UniProtKB-KW"/>
</dbReference>
<dbReference type="SUPFAM" id="SSF51695">
    <property type="entry name" value="PLC-like phosphodiesterases"/>
    <property type="match status" value="1"/>
</dbReference>
<dbReference type="SUPFAM" id="SSF47473">
    <property type="entry name" value="EF-hand"/>
    <property type="match status" value="1"/>
</dbReference>
<comment type="caution">
    <text evidence="15">The sequence shown here is derived from an EMBL/GenBank/DDBJ whole genome shotgun (WGS) entry which is preliminary data.</text>
</comment>
<dbReference type="CDD" id="cd00275">
    <property type="entry name" value="C2_PLC_like"/>
    <property type="match status" value="1"/>
</dbReference>
<keyword evidence="10" id="KW-0807">Transducer</keyword>
<dbReference type="PROSITE" id="PS50008">
    <property type="entry name" value="PIPLC_Y_DOMAIN"/>
    <property type="match status" value="1"/>
</dbReference>
<evidence type="ECO:0000313" key="16">
    <source>
        <dbReference type="Proteomes" id="UP001603857"/>
    </source>
</evidence>
<dbReference type="FunFam" id="2.60.40.150:FF:000060">
    <property type="entry name" value="Phosphoinositide phospholipase C"/>
    <property type="match status" value="1"/>
</dbReference>
<evidence type="ECO:0000256" key="7">
    <source>
        <dbReference type="ARBA" id="ARBA00022963"/>
    </source>
</evidence>
<evidence type="ECO:0000313" key="15">
    <source>
        <dbReference type="EMBL" id="KAL2317128.1"/>
    </source>
</evidence>
<dbReference type="GO" id="GO:0005886">
    <property type="term" value="C:plasma membrane"/>
    <property type="evidence" value="ECO:0007669"/>
    <property type="project" value="UniProtKB-SubCell"/>
</dbReference>
<evidence type="ECO:0000256" key="10">
    <source>
        <dbReference type="ARBA" id="ARBA00023224"/>
    </source>
</evidence>
<evidence type="ECO:0000256" key="8">
    <source>
        <dbReference type="ARBA" id="ARBA00023098"/>
    </source>
</evidence>
<dbReference type="SMART" id="SM00148">
    <property type="entry name" value="PLCXc"/>
    <property type="match status" value="1"/>
</dbReference>
<dbReference type="InterPro" id="IPR000909">
    <property type="entry name" value="PLipase_C_PInositol-sp_X_dom"/>
</dbReference>
<dbReference type="PANTHER" id="PTHR10336">
    <property type="entry name" value="PHOSPHOINOSITIDE-SPECIFIC PHOSPHOLIPASE C FAMILY PROTEIN"/>
    <property type="match status" value="1"/>
</dbReference>
<feature type="region of interest" description="Disordered" evidence="12">
    <location>
        <begin position="262"/>
        <end position="281"/>
    </location>
</feature>
<dbReference type="InterPro" id="IPR011992">
    <property type="entry name" value="EF-hand-dom_pair"/>
</dbReference>
<evidence type="ECO:0000259" key="14">
    <source>
        <dbReference type="PROSITE" id="PS50008"/>
    </source>
</evidence>
<dbReference type="AlphaFoldDB" id="A0ABD1L0V0"/>
<accession>A0ABD1L0V0</accession>
<dbReference type="PROSITE" id="PS50004">
    <property type="entry name" value="C2"/>
    <property type="match status" value="1"/>
</dbReference>
<dbReference type="GO" id="GO:0004435">
    <property type="term" value="F:phosphatidylinositol-4,5-bisphosphate phospholipase C activity"/>
    <property type="evidence" value="ECO:0007669"/>
    <property type="project" value="UniProtKB-EC"/>
</dbReference>
<evidence type="ECO:0000256" key="5">
    <source>
        <dbReference type="ARBA" id="ARBA00022475"/>
    </source>
</evidence>
<dbReference type="Gene3D" id="3.20.20.190">
    <property type="entry name" value="Phosphatidylinositol (PI) phosphodiesterase"/>
    <property type="match status" value="1"/>
</dbReference>
<comment type="subcellular location">
    <subcellularLocation>
        <location evidence="3">Cell membrane</location>
        <topology evidence="3">Peripheral membrane protein</topology>
    </subcellularLocation>
</comment>
<dbReference type="GO" id="GO:0007165">
    <property type="term" value="P:signal transduction"/>
    <property type="evidence" value="ECO:0007669"/>
    <property type="project" value="UniProtKB-KW"/>
</dbReference>
<dbReference type="GO" id="GO:0006950">
    <property type="term" value="P:response to stress"/>
    <property type="evidence" value="ECO:0007669"/>
    <property type="project" value="UniProtKB-ARBA"/>
</dbReference>
<comment type="cofactor">
    <cofactor evidence="2">
        <name>Ca(2+)</name>
        <dbReference type="ChEBI" id="CHEBI:29108"/>
    </cofactor>
</comment>
<keyword evidence="5" id="KW-1003">Cell membrane</keyword>
<evidence type="ECO:0000256" key="3">
    <source>
        <dbReference type="ARBA" id="ARBA00004202"/>
    </source>
</evidence>
<evidence type="ECO:0000256" key="12">
    <source>
        <dbReference type="SAM" id="MobiDB-lite"/>
    </source>
</evidence>
<dbReference type="InterPro" id="IPR015359">
    <property type="entry name" value="PLC_EF-hand-like"/>
</dbReference>
<dbReference type="EMBL" id="JBGMDY010000011">
    <property type="protein sequence ID" value="KAL2317128.1"/>
    <property type="molecule type" value="Genomic_DNA"/>
</dbReference>
<sequence length="585" mass="67019">MSNVHEYKMFKYFNRKFTVSEQSPPSDVREVFSAFSDGASTLSADQLLRFLHQHQLEPDYTAQDSARILQHVLHSRQQNHDADECHGLTLDEFFRFLFLLGYNDPLKSQVHHDMNAPLSHYFIYTGHNSYLTGNQLSSDCSDVPIIKSLQRGVRVIELDLWPNSTRDDIEVVHGRTLTAPVKLMQCLKSIKEYAFVKSEYPVIITLEDHLTPFLQAKAAEMITQIFGDMLYYPQTDLVTEFPTPESVKGRILISTKPPKEYLESKQFKDSDSERESVDEGSASPCIITEVEVDEKLNGNDLEEEGLNARDRKPDQPSAFEYKRLITIHAGKPKGPVRDHLNISGDVKRLSLSEQELEKASASYGSDIVRFTQKNIIRVYPKGTRVTSSNYRPHIGWMYGAQMVAFNMQGHGKSLWYMQGMFRANGGCGYVKKPSFLIENDPQNEVFDPKRKSPVKTTLKVKVYMGNGWSTDFSKTHFDAFSPPDFYTKVCIVGVPADKANKKTKVIQDDWFPVWDEEFEFPLTVPELALLRIEVREYDKHEKDDFGGQTCLPISELKSGFRAIPLHDEKGDRFKSVKLLMRFQFT</sequence>